<feature type="region of interest" description="Disordered" evidence="1">
    <location>
        <begin position="18"/>
        <end position="43"/>
    </location>
</feature>
<dbReference type="Proteomes" id="UP000887574">
    <property type="component" value="Unplaced"/>
</dbReference>
<dbReference type="AlphaFoldDB" id="A0A915EB43"/>
<dbReference type="WBParaSite" id="jg3978">
    <property type="protein sequence ID" value="jg3978"/>
    <property type="gene ID" value="jg3978"/>
</dbReference>
<organism evidence="2 3">
    <name type="scientific">Ditylenchus dipsaci</name>
    <dbReference type="NCBI Taxonomy" id="166011"/>
    <lineage>
        <taxon>Eukaryota</taxon>
        <taxon>Metazoa</taxon>
        <taxon>Ecdysozoa</taxon>
        <taxon>Nematoda</taxon>
        <taxon>Chromadorea</taxon>
        <taxon>Rhabditida</taxon>
        <taxon>Tylenchina</taxon>
        <taxon>Tylenchomorpha</taxon>
        <taxon>Sphaerularioidea</taxon>
        <taxon>Anguinidae</taxon>
        <taxon>Anguininae</taxon>
        <taxon>Ditylenchus</taxon>
    </lineage>
</organism>
<name>A0A915EB43_9BILA</name>
<proteinExistence type="predicted"/>
<sequence length="362" mass="41562">MPTTINRLFHRLNNSRRSFSVSSAAKKKKSSSPPPAALPSTTNNRLDIPLLVLFPKCSSSLTSGSQYDPENHPKLSAHSSPILSHIFGSSNVSLNYIEDPFELCRLKRVSSGVHKYVRRRMDRVTHMDVSKVKFSDSTCSQISRCASSIVLDHNQWYAHPSGDYKVLMRLVPLNTYTQQLQEEDRQEEYRVELMVDNSWTSRDISLLCSVLLNVFRQNLKIIHVDAPIVELIIASLSIIDLDRWYAFQCFMKAVNDHQMHLAINHLPANPSSDPKDLYWPKVETLVIRSTERQSAHLARLLDYGVRSQLVMDRRKLDMLKIELTGVKTMNKDLKRNLYHFRCWAGSAGFDDRFSQHYSVNVV</sequence>
<keyword evidence="2" id="KW-1185">Reference proteome</keyword>
<protein>
    <submittedName>
        <fullName evidence="3">Uncharacterized protein</fullName>
    </submittedName>
</protein>
<evidence type="ECO:0000313" key="3">
    <source>
        <dbReference type="WBParaSite" id="jg3978"/>
    </source>
</evidence>
<evidence type="ECO:0000313" key="2">
    <source>
        <dbReference type="Proteomes" id="UP000887574"/>
    </source>
</evidence>
<reference evidence="3" key="1">
    <citation type="submission" date="2022-11" db="UniProtKB">
        <authorList>
            <consortium name="WormBaseParasite"/>
        </authorList>
    </citation>
    <scope>IDENTIFICATION</scope>
</reference>
<accession>A0A915EB43</accession>
<evidence type="ECO:0000256" key="1">
    <source>
        <dbReference type="SAM" id="MobiDB-lite"/>
    </source>
</evidence>